<evidence type="ECO:0000313" key="1">
    <source>
        <dbReference type="EMBL" id="QQR40335.1"/>
    </source>
</evidence>
<keyword evidence="2" id="KW-1185">Reference proteome</keyword>
<sequence length="131" mass="14495">MPSFNSRTISVTINRDWQEVYAFASNPANMTQWAAGLGNDFAPEGDYWVARQEGNAIRIHFCPANAFGVIDHDVHVGDAVVHVASRVMPNGDGAEVTFLLLQERGMTDAEFERDAGMVQKDLDTLKAILER</sequence>
<protein>
    <submittedName>
        <fullName evidence="1">SRPBCC family protein</fullName>
    </submittedName>
</protein>
<accession>A0ABX7C7V0</accession>
<dbReference type="InterPro" id="IPR023393">
    <property type="entry name" value="START-like_dom_sf"/>
</dbReference>
<dbReference type="Gene3D" id="3.30.530.20">
    <property type="match status" value="1"/>
</dbReference>
<organism evidence="1 2">
    <name type="scientific">Devosia rhizoryzae</name>
    <dbReference type="NCBI Taxonomy" id="2774137"/>
    <lineage>
        <taxon>Bacteria</taxon>
        <taxon>Pseudomonadati</taxon>
        <taxon>Pseudomonadota</taxon>
        <taxon>Alphaproteobacteria</taxon>
        <taxon>Hyphomicrobiales</taxon>
        <taxon>Devosiaceae</taxon>
        <taxon>Devosia</taxon>
    </lineage>
</organism>
<dbReference type="Proteomes" id="UP000595857">
    <property type="component" value="Chromosome"/>
</dbReference>
<name>A0ABX7C7V0_9HYPH</name>
<gene>
    <name evidence="1" type="ORF">JI748_04815</name>
</gene>
<evidence type="ECO:0000313" key="2">
    <source>
        <dbReference type="Proteomes" id="UP000595857"/>
    </source>
</evidence>
<proteinExistence type="predicted"/>
<dbReference type="RefSeq" id="WP_201635587.1">
    <property type="nucleotide sequence ID" value="NZ_CP068046.1"/>
</dbReference>
<dbReference type="SUPFAM" id="SSF55961">
    <property type="entry name" value="Bet v1-like"/>
    <property type="match status" value="1"/>
</dbReference>
<dbReference type="EMBL" id="CP068046">
    <property type="protein sequence ID" value="QQR40335.1"/>
    <property type="molecule type" value="Genomic_DNA"/>
</dbReference>
<reference evidence="1 2" key="1">
    <citation type="submission" date="2021-01" db="EMBL/GenBank/DDBJ databases">
        <title>Genome seq and assembly of Devosia sp. LEGU1.</title>
        <authorList>
            <person name="Chhetri G."/>
        </authorList>
    </citation>
    <scope>NUCLEOTIDE SEQUENCE [LARGE SCALE GENOMIC DNA]</scope>
    <source>
        <strain evidence="1 2">LEGU1</strain>
    </source>
</reference>